<dbReference type="RefSeq" id="WP_201655626.1">
    <property type="nucleotide sequence ID" value="NZ_CP068047.1"/>
</dbReference>
<evidence type="ECO:0000313" key="2">
    <source>
        <dbReference type="Proteomes" id="UP000595460"/>
    </source>
</evidence>
<sequence>MNEARIDFAIVGSTPTARLVAGLLASVHGKSVVFSGESQSSYRLPRGLDLSVAPITRPETWSLLKAGLPETLKLITRLGGRRAWSRVDPILFSEAAAGREALAHIRHMAVAFGHAAERLHAKTIGAGRDGLMLRDAVLLHRPSLEVALDRWLDQQGVRRLRDEEVLTVRDDGSAELVSGEDRVEIAQTILADDPAILAHVPAARWPALLVPRVASTIQTEPTRPIAAPVMHQLETGLTLVQQQTRRGVAAMGPGAIDPFAAALGILLDKERQFRQAGQSSYQTLVTSDFAPAVGRLGGTGPDVLAGLGPNGAFLAPAIARWLCGKATPAESAWLGARLVNRNAASSPVADFGAAA</sequence>
<dbReference type="Proteomes" id="UP000595460">
    <property type="component" value="Chromosome"/>
</dbReference>
<dbReference type="EMBL" id="CP068047">
    <property type="protein sequence ID" value="QQR35628.1"/>
    <property type="molecule type" value="Genomic_DNA"/>
</dbReference>
<accession>A0ABX7BUN2</accession>
<name>A0ABX7BUN2_9HYPH</name>
<evidence type="ECO:0000313" key="1">
    <source>
        <dbReference type="EMBL" id="QQR35628.1"/>
    </source>
</evidence>
<keyword evidence="2" id="KW-1185">Reference proteome</keyword>
<dbReference type="SUPFAM" id="SSF51905">
    <property type="entry name" value="FAD/NAD(P)-binding domain"/>
    <property type="match status" value="1"/>
</dbReference>
<proteinExistence type="predicted"/>
<dbReference type="InterPro" id="IPR036188">
    <property type="entry name" value="FAD/NAD-bd_sf"/>
</dbReference>
<evidence type="ECO:0008006" key="3">
    <source>
        <dbReference type="Google" id="ProtNLM"/>
    </source>
</evidence>
<protein>
    <recommendedName>
        <fullName evidence="3">FAD-dependent oxidoreductase</fullName>
    </recommendedName>
</protein>
<reference evidence="1 2" key="1">
    <citation type="submission" date="2021-01" db="EMBL/GenBank/DDBJ databases">
        <title>Genome seq and assembly of Devosia sp. G19.</title>
        <authorList>
            <person name="Chhetri G."/>
        </authorList>
    </citation>
    <scope>NUCLEOTIDE SEQUENCE [LARGE SCALE GENOMIC DNA]</scope>
    <source>
        <strain evidence="1 2">G19</strain>
    </source>
</reference>
<organism evidence="1 2">
    <name type="scientific">Devosia oryziradicis</name>
    <dbReference type="NCBI Taxonomy" id="2801335"/>
    <lineage>
        <taxon>Bacteria</taxon>
        <taxon>Pseudomonadati</taxon>
        <taxon>Pseudomonadota</taxon>
        <taxon>Alphaproteobacteria</taxon>
        <taxon>Hyphomicrobiales</taxon>
        <taxon>Devosiaceae</taxon>
        <taxon>Devosia</taxon>
    </lineage>
</organism>
<gene>
    <name evidence="1" type="ORF">JI749_14950</name>
</gene>